<feature type="region of interest" description="Disordered" evidence="2">
    <location>
        <begin position="180"/>
        <end position="222"/>
    </location>
</feature>
<dbReference type="Gene3D" id="1.10.30.10">
    <property type="entry name" value="High mobility group box domain"/>
    <property type="match status" value="1"/>
</dbReference>
<dbReference type="InterPro" id="IPR036910">
    <property type="entry name" value="HMG_box_dom_sf"/>
</dbReference>
<dbReference type="Pfam" id="PF00505">
    <property type="entry name" value="HMG_box"/>
    <property type="match status" value="1"/>
</dbReference>
<dbReference type="EMBL" id="HBEL01048909">
    <property type="protein sequence ID" value="CAD8426479.1"/>
    <property type="molecule type" value="Transcribed_RNA"/>
</dbReference>
<proteinExistence type="predicted"/>
<evidence type="ECO:0000313" key="4">
    <source>
        <dbReference type="EMBL" id="CAD8426479.1"/>
    </source>
</evidence>
<evidence type="ECO:0000256" key="2">
    <source>
        <dbReference type="SAM" id="MobiDB-lite"/>
    </source>
</evidence>
<dbReference type="InterPro" id="IPR009071">
    <property type="entry name" value="HMG_box_dom"/>
</dbReference>
<dbReference type="SUPFAM" id="SSF47095">
    <property type="entry name" value="HMG-box"/>
    <property type="match status" value="1"/>
</dbReference>
<accession>A0A7S0CLC1</accession>
<keyword evidence="1" id="KW-0539">Nucleus</keyword>
<reference evidence="4" key="1">
    <citation type="submission" date="2021-01" db="EMBL/GenBank/DDBJ databases">
        <authorList>
            <person name="Corre E."/>
            <person name="Pelletier E."/>
            <person name="Niang G."/>
            <person name="Scheremetjew M."/>
            <person name="Finn R."/>
            <person name="Kale V."/>
            <person name="Holt S."/>
            <person name="Cochrane G."/>
            <person name="Meng A."/>
            <person name="Brown T."/>
            <person name="Cohen L."/>
        </authorList>
    </citation>
    <scope>NUCLEOTIDE SEQUENCE</scope>
    <source>
        <strain evidence="4">CCAP1064/1</strain>
    </source>
</reference>
<protein>
    <recommendedName>
        <fullName evidence="3">HMG box domain-containing protein</fullName>
    </recommendedName>
</protein>
<dbReference type="GO" id="GO:0005634">
    <property type="term" value="C:nucleus"/>
    <property type="evidence" value="ECO:0007669"/>
    <property type="project" value="UniProtKB-UniRule"/>
</dbReference>
<name>A0A7S0CLC1_9STRA</name>
<keyword evidence="1" id="KW-0238">DNA-binding</keyword>
<sequence length="361" mass="41735">MFPDTGDAIDQAIPILEETEEDVREREYKEHKSKLLNSNELEKLLDDTSVEVNKSLDILFQARTMATKAGLTVDSSVLDPAYQTPLIPFSYKVSQSQQHQQNNSSSAFPSFGLVPQKVNNEKEMSTAEHQKKYGLMRGNIAAFPLILETTQGHSNTDHVVQFSGDPRADRIAEFKRALKRRARTMQPEERGEERWDKPRESGGRRRRIIREKDFPSAPPEPPTSGYVSFIAQLTQKVRHDNPNKQHDQIKVVREISKIWRYGMSNLERNYYVEMAREAREFYNVQIKEYRATGSYRQSQKLGRLLGTGPWIQLDPNKQNKLEKELAAYTKVIKPGEDRRKVHKRGLTSRERALHMLLNRDA</sequence>
<dbReference type="GO" id="GO:0003677">
    <property type="term" value="F:DNA binding"/>
    <property type="evidence" value="ECO:0007669"/>
    <property type="project" value="UniProtKB-UniRule"/>
</dbReference>
<evidence type="ECO:0000256" key="1">
    <source>
        <dbReference type="PROSITE-ProRule" id="PRU00267"/>
    </source>
</evidence>
<dbReference type="PROSITE" id="PS50118">
    <property type="entry name" value="HMG_BOX_2"/>
    <property type="match status" value="1"/>
</dbReference>
<dbReference type="SMART" id="SM00398">
    <property type="entry name" value="HMG"/>
    <property type="match status" value="1"/>
</dbReference>
<evidence type="ECO:0000259" key="3">
    <source>
        <dbReference type="PROSITE" id="PS50118"/>
    </source>
</evidence>
<feature type="DNA-binding region" description="HMG box" evidence="1">
    <location>
        <begin position="219"/>
        <end position="290"/>
    </location>
</feature>
<gene>
    <name evidence="4" type="ORF">PINE0816_LOCUS22641</name>
</gene>
<feature type="domain" description="HMG box" evidence="3">
    <location>
        <begin position="219"/>
        <end position="290"/>
    </location>
</feature>
<dbReference type="AlphaFoldDB" id="A0A7S0CLC1"/>
<feature type="compositionally biased region" description="Basic and acidic residues" evidence="2">
    <location>
        <begin position="186"/>
        <end position="203"/>
    </location>
</feature>
<organism evidence="4">
    <name type="scientific">Proboscia inermis</name>
    <dbReference type="NCBI Taxonomy" id="420281"/>
    <lineage>
        <taxon>Eukaryota</taxon>
        <taxon>Sar</taxon>
        <taxon>Stramenopiles</taxon>
        <taxon>Ochrophyta</taxon>
        <taxon>Bacillariophyta</taxon>
        <taxon>Coscinodiscophyceae</taxon>
        <taxon>Rhizosoleniophycidae</taxon>
        <taxon>Rhizosoleniales</taxon>
        <taxon>Rhizosoleniaceae</taxon>
        <taxon>Proboscia</taxon>
    </lineage>
</organism>